<reference evidence="10" key="1">
    <citation type="submission" date="2016-11" db="EMBL/GenBank/DDBJ databases">
        <authorList>
            <person name="Varghese N."/>
            <person name="Submissions S."/>
        </authorList>
    </citation>
    <scope>NUCLEOTIDE SEQUENCE [LARGE SCALE GENOMIC DNA]</scope>
    <source>
        <strain evidence="10">DSM 24579</strain>
    </source>
</reference>
<dbReference type="SUPFAM" id="SSF144091">
    <property type="entry name" value="Rhomboid-like"/>
    <property type="match status" value="1"/>
</dbReference>
<keyword evidence="6 7" id="KW-0472">Membrane</keyword>
<evidence type="ECO:0000256" key="1">
    <source>
        <dbReference type="ARBA" id="ARBA00004141"/>
    </source>
</evidence>
<keyword evidence="4" id="KW-0378">Hydrolase</keyword>
<dbReference type="Gene3D" id="1.20.1540.10">
    <property type="entry name" value="Rhomboid-like"/>
    <property type="match status" value="1"/>
</dbReference>
<evidence type="ECO:0000256" key="2">
    <source>
        <dbReference type="ARBA" id="ARBA00009045"/>
    </source>
</evidence>
<feature type="transmembrane region" description="Helical" evidence="7">
    <location>
        <begin position="12"/>
        <end position="33"/>
    </location>
</feature>
<evidence type="ECO:0000313" key="10">
    <source>
        <dbReference type="Proteomes" id="UP000183945"/>
    </source>
</evidence>
<evidence type="ECO:0000256" key="7">
    <source>
        <dbReference type="SAM" id="Phobius"/>
    </source>
</evidence>
<protein>
    <submittedName>
        <fullName evidence="9">Membrane associated serine protease, rhomboid family</fullName>
    </submittedName>
</protein>
<feature type="transmembrane region" description="Helical" evidence="7">
    <location>
        <begin position="163"/>
        <end position="186"/>
    </location>
</feature>
<keyword evidence="9" id="KW-0645">Protease</keyword>
<evidence type="ECO:0000256" key="3">
    <source>
        <dbReference type="ARBA" id="ARBA00022692"/>
    </source>
</evidence>
<name>A0A1M5FMI2_SALEC</name>
<dbReference type="InterPro" id="IPR050925">
    <property type="entry name" value="Rhomboid_protease_S54"/>
</dbReference>
<feature type="domain" description="Peptidase S54 rhomboid" evidence="8">
    <location>
        <begin position="145"/>
        <end position="236"/>
    </location>
</feature>
<keyword evidence="5 7" id="KW-1133">Transmembrane helix</keyword>
<accession>A0A1M5FMI2</accession>
<dbReference type="GO" id="GO:0016020">
    <property type="term" value="C:membrane"/>
    <property type="evidence" value="ECO:0007669"/>
    <property type="project" value="UniProtKB-SubCell"/>
</dbReference>
<dbReference type="GO" id="GO:0004252">
    <property type="term" value="F:serine-type endopeptidase activity"/>
    <property type="evidence" value="ECO:0007669"/>
    <property type="project" value="InterPro"/>
</dbReference>
<organism evidence="9 10">
    <name type="scientific">Salegentibacter echinorum</name>
    <dbReference type="NCBI Taxonomy" id="1073325"/>
    <lineage>
        <taxon>Bacteria</taxon>
        <taxon>Pseudomonadati</taxon>
        <taxon>Bacteroidota</taxon>
        <taxon>Flavobacteriia</taxon>
        <taxon>Flavobacteriales</taxon>
        <taxon>Flavobacteriaceae</taxon>
        <taxon>Salegentibacter</taxon>
    </lineage>
</organism>
<comment type="similarity">
    <text evidence="2">Belongs to the peptidase S54 family.</text>
</comment>
<dbReference type="Pfam" id="PF01694">
    <property type="entry name" value="Rhomboid"/>
    <property type="match status" value="2"/>
</dbReference>
<dbReference type="Proteomes" id="UP000183945">
    <property type="component" value="Unassembled WGS sequence"/>
</dbReference>
<dbReference type="EMBL" id="FQVT01000003">
    <property type="protein sequence ID" value="SHF92706.1"/>
    <property type="molecule type" value="Genomic_DNA"/>
</dbReference>
<dbReference type="InterPro" id="IPR022764">
    <property type="entry name" value="Peptidase_S54_rhomboid_dom"/>
</dbReference>
<dbReference type="InterPro" id="IPR035952">
    <property type="entry name" value="Rhomboid-like_sf"/>
</dbReference>
<evidence type="ECO:0000313" key="9">
    <source>
        <dbReference type="EMBL" id="SHF92706.1"/>
    </source>
</evidence>
<evidence type="ECO:0000256" key="6">
    <source>
        <dbReference type="ARBA" id="ARBA00023136"/>
    </source>
</evidence>
<keyword evidence="10" id="KW-1185">Reference proteome</keyword>
<feature type="transmembrane region" description="Helical" evidence="7">
    <location>
        <begin position="219"/>
        <end position="236"/>
    </location>
</feature>
<dbReference type="PANTHER" id="PTHR43731:SF14">
    <property type="entry name" value="PRESENILIN-ASSOCIATED RHOMBOID-LIKE PROTEIN, MITOCHONDRIAL"/>
    <property type="match status" value="1"/>
</dbReference>
<sequence>MGRITETVKVLLIINVIFFVGTQFLGDYAYQLFSLWFFENENFKVWQIVTHMFMHGSFMHILFNMYALWAFGGPIEQMLGQKRFLFFYFSAGLGAAFLHTLVNYINFESGYNALLEAGMSMGNIEQLLKTGEYNTGILNSVSKDTLQDLYMSYNTPAVGASGAIYGILVAFGMMFPNVELFLLFVPIPIKAKYFIPVIILIDLFSGVTGYSLFGGGIAHFAHVGGALFGFIMMWYWKKNQFNQNRWD</sequence>
<keyword evidence="3 7" id="KW-0812">Transmembrane</keyword>
<dbReference type="AlphaFoldDB" id="A0A1M5FMI2"/>
<gene>
    <name evidence="9" type="ORF">SAMN05444483_103260</name>
</gene>
<evidence type="ECO:0000256" key="5">
    <source>
        <dbReference type="ARBA" id="ARBA00022989"/>
    </source>
</evidence>
<dbReference type="PANTHER" id="PTHR43731">
    <property type="entry name" value="RHOMBOID PROTEASE"/>
    <property type="match status" value="1"/>
</dbReference>
<evidence type="ECO:0000256" key="4">
    <source>
        <dbReference type="ARBA" id="ARBA00022801"/>
    </source>
</evidence>
<proteinExistence type="inferred from homology"/>
<dbReference type="OrthoDB" id="9807874at2"/>
<comment type="subcellular location">
    <subcellularLocation>
        <location evidence="1">Membrane</location>
        <topology evidence="1">Multi-pass membrane protein</topology>
    </subcellularLocation>
</comment>
<dbReference type="STRING" id="1073325.SAMN05444483_103260"/>
<dbReference type="GO" id="GO:0006508">
    <property type="term" value="P:proteolysis"/>
    <property type="evidence" value="ECO:0007669"/>
    <property type="project" value="UniProtKB-KW"/>
</dbReference>
<feature type="transmembrane region" description="Helical" evidence="7">
    <location>
        <begin position="53"/>
        <end position="72"/>
    </location>
</feature>
<feature type="transmembrane region" description="Helical" evidence="7">
    <location>
        <begin position="193"/>
        <end position="213"/>
    </location>
</feature>
<feature type="domain" description="Peptidase S54 rhomboid" evidence="8">
    <location>
        <begin position="44"/>
        <end position="104"/>
    </location>
</feature>
<evidence type="ECO:0000259" key="8">
    <source>
        <dbReference type="Pfam" id="PF01694"/>
    </source>
</evidence>
<feature type="transmembrane region" description="Helical" evidence="7">
    <location>
        <begin position="84"/>
        <end position="105"/>
    </location>
</feature>
<dbReference type="RefSeq" id="WP_072878234.1">
    <property type="nucleotide sequence ID" value="NZ_FQVT01000003.1"/>
</dbReference>